<dbReference type="AlphaFoldDB" id="A0A9W8J836"/>
<dbReference type="OrthoDB" id="439993at2759"/>
<feature type="region of interest" description="Disordered" evidence="1">
    <location>
        <begin position="146"/>
        <end position="247"/>
    </location>
</feature>
<comment type="caution">
    <text evidence="2">The sequence shown here is derived from an EMBL/GenBank/DDBJ whole genome shotgun (WGS) entry which is preliminary data.</text>
</comment>
<dbReference type="EMBL" id="JANBPK010000848">
    <property type="protein sequence ID" value="KAJ2930136.1"/>
    <property type="molecule type" value="Genomic_DNA"/>
</dbReference>
<evidence type="ECO:0000313" key="2">
    <source>
        <dbReference type="EMBL" id="KAJ2930136.1"/>
    </source>
</evidence>
<evidence type="ECO:0000313" key="3">
    <source>
        <dbReference type="Proteomes" id="UP001140091"/>
    </source>
</evidence>
<accession>A0A9W8J836</accession>
<name>A0A9W8J836_9AGAR</name>
<feature type="compositionally biased region" description="Basic and acidic residues" evidence="1">
    <location>
        <begin position="235"/>
        <end position="247"/>
    </location>
</feature>
<protein>
    <submittedName>
        <fullName evidence="2">Uncharacterized protein</fullName>
    </submittedName>
</protein>
<feature type="non-terminal residue" evidence="2">
    <location>
        <position position="247"/>
    </location>
</feature>
<organism evidence="2 3">
    <name type="scientific">Candolleomyces eurysporus</name>
    <dbReference type="NCBI Taxonomy" id="2828524"/>
    <lineage>
        <taxon>Eukaryota</taxon>
        <taxon>Fungi</taxon>
        <taxon>Dikarya</taxon>
        <taxon>Basidiomycota</taxon>
        <taxon>Agaricomycotina</taxon>
        <taxon>Agaricomycetes</taxon>
        <taxon>Agaricomycetidae</taxon>
        <taxon>Agaricales</taxon>
        <taxon>Agaricineae</taxon>
        <taxon>Psathyrellaceae</taxon>
        <taxon>Candolleomyces</taxon>
    </lineage>
</organism>
<gene>
    <name evidence="2" type="ORF">H1R20_g6932</name>
</gene>
<keyword evidence="3" id="KW-1185">Reference proteome</keyword>
<sequence length="247" mass="25866">MKIKEKGLTGKAAMHRRETIAKCCGFDAFQEMKSGVDKPKQHNEANLEYIRNQITICRDYEGNGSVGPEDVPSVRGAEEKFDGRPPYIKYSCGDDFGLVGFQKALTEEEVSSVKELVKKRTTKKAFQMERAQVAAKSAFIQLDKTTGKGLHGAGCGGRGGPGGHGGRGGGGHGGGRGGGGRGGGRDSKPAAAAEGADKTDAEAGEKRKRGVEPDGGPYAGTRGTNAPPALARSESTTKKQKVDVELS</sequence>
<feature type="compositionally biased region" description="Gly residues" evidence="1">
    <location>
        <begin position="149"/>
        <end position="182"/>
    </location>
</feature>
<evidence type="ECO:0000256" key="1">
    <source>
        <dbReference type="SAM" id="MobiDB-lite"/>
    </source>
</evidence>
<feature type="compositionally biased region" description="Basic and acidic residues" evidence="1">
    <location>
        <begin position="195"/>
        <end position="205"/>
    </location>
</feature>
<proteinExistence type="predicted"/>
<dbReference type="Proteomes" id="UP001140091">
    <property type="component" value="Unassembled WGS sequence"/>
</dbReference>
<reference evidence="2" key="1">
    <citation type="submission" date="2022-06" db="EMBL/GenBank/DDBJ databases">
        <title>Genome Sequence of Candolleomyces eurysporus.</title>
        <authorList>
            <person name="Buettner E."/>
        </authorList>
    </citation>
    <scope>NUCLEOTIDE SEQUENCE</scope>
    <source>
        <strain evidence="2">VTCC 930004</strain>
    </source>
</reference>